<dbReference type="PANTHER" id="PTHR45624">
    <property type="entry name" value="MITOCHONDRIAL BASIC AMINO ACIDS TRANSPORTER-RELATED"/>
    <property type="match status" value="1"/>
</dbReference>
<evidence type="ECO:0000256" key="5">
    <source>
        <dbReference type="ARBA" id="ARBA00022737"/>
    </source>
</evidence>
<protein>
    <recommendedName>
        <fullName evidence="13">Mitochondrial carrier</fullName>
    </recommendedName>
</protein>
<dbReference type="InterPro" id="IPR018108">
    <property type="entry name" value="MCP_transmembrane"/>
</dbReference>
<accession>A0AAD1URB3</accession>
<keyword evidence="5" id="KW-0677">Repeat</keyword>
<evidence type="ECO:0000256" key="3">
    <source>
        <dbReference type="ARBA" id="ARBA00022448"/>
    </source>
</evidence>
<dbReference type="EMBL" id="CAMPGE010010784">
    <property type="protein sequence ID" value="CAI2369630.1"/>
    <property type="molecule type" value="Genomic_DNA"/>
</dbReference>
<feature type="repeat" description="Solcar" evidence="9">
    <location>
        <begin position="98"/>
        <end position="182"/>
    </location>
</feature>
<evidence type="ECO:0000313" key="12">
    <source>
        <dbReference type="Proteomes" id="UP001295684"/>
    </source>
</evidence>
<feature type="repeat" description="Solcar" evidence="9">
    <location>
        <begin position="193"/>
        <end position="276"/>
    </location>
</feature>
<evidence type="ECO:0000313" key="11">
    <source>
        <dbReference type="EMBL" id="CAI2369630.1"/>
    </source>
</evidence>
<dbReference type="SUPFAM" id="SSF103506">
    <property type="entry name" value="Mitochondrial carrier"/>
    <property type="match status" value="1"/>
</dbReference>
<proteinExistence type="inferred from homology"/>
<comment type="caution">
    <text evidence="11">The sequence shown here is derived from an EMBL/GenBank/DDBJ whole genome shotgun (WGS) entry which is preliminary data.</text>
</comment>
<evidence type="ECO:0000256" key="6">
    <source>
        <dbReference type="ARBA" id="ARBA00022989"/>
    </source>
</evidence>
<keyword evidence="6" id="KW-1133">Transmembrane helix</keyword>
<dbReference type="GO" id="GO:0031966">
    <property type="term" value="C:mitochondrial membrane"/>
    <property type="evidence" value="ECO:0007669"/>
    <property type="project" value="UniProtKB-SubCell"/>
</dbReference>
<dbReference type="Pfam" id="PF00153">
    <property type="entry name" value="Mito_carr"/>
    <property type="match status" value="3"/>
</dbReference>
<dbReference type="InterPro" id="IPR050567">
    <property type="entry name" value="Mitochondrial_Carrier"/>
</dbReference>
<evidence type="ECO:0000256" key="8">
    <source>
        <dbReference type="ARBA" id="ARBA00023136"/>
    </source>
</evidence>
<dbReference type="GO" id="GO:0022857">
    <property type="term" value="F:transmembrane transporter activity"/>
    <property type="evidence" value="ECO:0007669"/>
    <property type="project" value="TreeGrafter"/>
</dbReference>
<reference evidence="11" key="1">
    <citation type="submission" date="2023-07" db="EMBL/GenBank/DDBJ databases">
        <authorList>
            <consortium name="AG Swart"/>
            <person name="Singh M."/>
            <person name="Singh A."/>
            <person name="Seah K."/>
            <person name="Emmerich C."/>
        </authorList>
    </citation>
    <scope>NUCLEOTIDE SEQUENCE</scope>
    <source>
        <strain evidence="11">DP1</strain>
    </source>
</reference>
<dbReference type="Gene3D" id="1.50.40.10">
    <property type="entry name" value="Mitochondrial carrier domain"/>
    <property type="match status" value="1"/>
</dbReference>
<dbReference type="InterPro" id="IPR023395">
    <property type="entry name" value="MCP_dom_sf"/>
</dbReference>
<evidence type="ECO:0000256" key="1">
    <source>
        <dbReference type="ARBA" id="ARBA00004225"/>
    </source>
</evidence>
<keyword evidence="4 9" id="KW-0812">Transmembrane</keyword>
<organism evidence="11 12">
    <name type="scientific">Euplotes crassus</name>
    <dbReference type="NCBI Taxonomy" id="5936"/>
    <lineage>
        <taxon>Eukaryota</taxon>
        <taxon>Sar</taxon>
        <taxon>Alveolata</taxon>
        <taxon>Ciliophora</taxon>
        <taxon>Intramacronucleata</taxon>
        <taxon>Spirotrichea</taxon>
        <taxon>Hypotrichia</taxon>
        <taxon>Euplotida</taxon>
        <taxon>Euplotidae</taxon>
        <taxon>Moneuplotes</taxon>
    </lineage>
</organism>
<evidence type="ECO:0000256" key="9">
    <source>
        <dbReference type="PROSITE-ProRule" id="PRU00282"/>
    </source>
</evidence>
<keyword evidence="12" id="KW-1185">Reference proteome</keyword>
<dbReference type="AlphaFoldDB" id="A0AAD1URB3"/>
<sequence length="278" mass="30682">MYTQTTRESLLSFYASGAIAGTISVMVSHPADTVKVKLQCSSEKLRASTICKSIWRKSGIRGFFSGAAAPIFFRAPITAWLFTSHEMIKPRVECLGLNKDFTNFSCGAFAGLSLLPIIVPVELFKCKSQSSTSGTYSIRKDFLKTMKTQGPRGIYKGALPTFLREVPGSGLLFMSKDKLERIFRVDQEQSHSRLILKKILAGGMAGLIAWCGSIPLDTVKSIIQTSPKHRTIPEVTTELYRAGGIATLYKGLVPQCFRIFPGNASLLLTYEVFKNYLN</sequence>
<evidence type="ECO:0008006" key="13">
    <source>
        <dbReference type="Google" id="ProtNLM"/>
    </source>
</evidence>
<keyword evidence="7" id="KW-0496">Mitochondrion</keyword>
<gene>
    <name evidence="11" type="ORF">ECRASSUSDP1_LOCUS10933</name>
</gene>
<dbReference type="PROSITE" id="PS50920">
    <property type="entry name" value="SOLCAR"/>
    <property type="match status" value="3"/>
</dbReference>
<dbReference type="PANTHER" id="PTHR45624:SF10">
    <property type="entry name" value="SLC (SOLUTE CARRIER) HOMOLOG"/>
    <property type="match status" value="1"/>
</dbReference>
<comment type="similarity">
    <text evidence="2 10">Belongs to the mitochondrial carrier (TC 2.A.29) family.</text>
</comment>
<evidence type="ECO:0000256" key="7">
    <source>
        <dbReference type="ARBA" id="ARBA00023128"/>
    </source>
</evidence>
<keyword evidence="8 9" id="KW-0472">Membrane</keyword>
<evidence type="ECO:0000256" key="2">
    <source>
        <dbReference type="ARBA" id="ARBA00006375"/>
    </source>
</evidence>
<evidence type="ECO:0000256" key="4">
    <source>
        <dbReference type="ARBA" id="ARBA00022692"/>
    </source>
</evidence>
<feature type="repeat" description="Solcar" evidence="9">
    <location>
        <begin position="8"/>
        <end position="91"/>
    </location>
</feature>
<comment type="subcellular location">
    <subcellularLocation>
        <location evidence="1">Mitochondrion membrane</location>
        <topology evidence="1">Multi-pass membrane protein</topology>
    </subcellularLocation>
</comment>
<keyword evidence="3 10" id="KW-0813">Transport</keyword>
<evidence type="ECO:0000256" key="10">
    <source>
        <dbReference type="RuleBase" id="RU000488"/>
    </source>
</evidence>
<dbReference type="Proteomes" id="UP001295684">
    <property type="component" value="Unassembled WGS sequence"/>
</dbReference>
<name>A0AAD1URB3_EUPCR</name>